<sequence length="276" mass="30956">MIGKTMKIDRNTLSREKGKYVRLCIQVNLLKPFLAMFSIKGRHYKIEYEGFHLLCLSYVRFGHNSDGCPIIKDRHSEIKMNNVAEGSDLRATMVKDAKARISGMGSNFMMLGDDSIVNEKENEIEINLPKMDIEVTNQSEEVQLVENKDDNKVNAGKRKVEGSNSLVSRLNIQLDSIGVEKGNAKNEEGSQRIKRKNLDQLGPKTLRAQGDVTSIELEYCPSQPIFYYDVSDKDVPPSAVEQMRDDVAGSSSKDGNVEVEVVEETPKELLGATFLH</sequence>
<name>A0A9D5A8P7_PEA</name>
<reference evidence="1 2" key="1">
    <citation type="journal article" date="2022" name="Nat. Genet.">
        <title>Improved pea reference genome and pan-genome highlight genomic features and evolutionary characteristics.</title>
        <authorList>
            <person name="Yang T."/>
            <person name="Liu R."/>
            <person name="Luo Y."/>
            <person name="Hu S."/>
            <person name="Wang D."/>
            <person name="Wang C."/>
            <person name="Pandey M.K."/>
            <person name="Ge S."/>
            <person name="Xu Q."/>
            <person name="Li N."/>
            <person name="Li G."/>
            <person name="Huang Y."/>
            <person name="Saxena R.K."/>
            <person name="Ji Y."/>
            <person name="Li M."/>
            <person name="Yan X."/>
            <person name="He Y."/>
            <person name="Liu Y."/>
            <person name="Wang X."/>
            <person name="Xiang C."/>
            <person name="Varshney R.K."/>
            <person name="Ding H."/>
            <person name="Gao S."/>
            <person name="Zong X."/>
        </authorList>
    </citation>
    <scope>NUCLEOTIDE SEQUENCE [LARGE SCALE GENOMIC DNA]</scope>
    <source>
        <strain evidence="1 2">cv. Zhongwan 6</strain>
    </source>
</reference>
<dbReference type="InterPro" id="IPR040256">
    <property type="entry name" value="At4g02000-like"/>
</dbReference>
<proteinExistence type="predicted"/>
<dbReference type="PANTHER" id="PTHR31286">
    <property type="entry name" value="GLYCINE-RICH CELL WALL STRUCTURAL PROTEIN 1.8-LIKE"/>
    <property type="match status" value="1"/>
</dbReference>
<dbReference type="Gramene" id="Psat06G0441600-T1">
    <property type="protein sequence ID" value="KAI5399036.1"/>
    <property type="gene ID" value="KIW84_064416"/>
</dbReference>
<evidence type="ECO:0000313" key="1">
    <source>
        <dbReference type="EMBL" id="KAI5399036.1"/>
    </source>
</evidence>
<dbReference type="AlphaFoldDB" id="A0A9D5A8P7"/>
<dbReference type="EMBL" id="JAMSHJ010000006">
    <property type="protein sequence ID" value="KAI5399036.1"/>
    <property type="molecule type" value="Genomic_DNA"/>
</dbReference>
<comment type="caution">
    <text evidence="1">The sequence shown here is derived from an EMBL/GenBank/DDBJ whole genome shotgun (WGS) entry which is preliminary data.</text>
</comment>
<keyword evidence="2" id="KW-1185">Reference proteome</keyword>
<protein>
    <recommendedName>
        <fullName evidence="3">Zinc knuckle CX2CX4HX4C domain-containing protein</fullName>
    </recommendedName>
</protein>
<evidence type="ECO:0008006" key="3">
    <source>
        <dbReference type="Google" id="ProtNLM"/>
    </source>
</evidence>
<evidence type="ECO:0000313" key="2">
    <source>
        <dbReference type="Proteomes" id="UP001058974"/>
    </source>
</evidence>
<dbReference type="PANTHER" id="PTHR31286:SF99">
    <property type="entry name" value="DUF4283 DOMAIN-CONTAINING PROTEIN"/>
    <property type="match status" value="1"/>
</dbReference>
<gene>
    <name evidence="1" type="ORF">KIW84_064416</name>
</gene>
<organism evidence="1 2">
    <name type="scientific">Pisum sativum</name>
    <name type="common">Garden pea</name>
    <name type="synonym">Lathyrus oleraceus</name>
    <dbReference type="NCBI Taxonomy" id="3888"/>
    <lineage>
        <taxon>Eukaryota</taxon>
        <taxon>Viridiplantae</taxon>
        <taxon>Streptophyta</taxon>
        <taxon>Embryophyta</taxon>
        <taxon>Tracheophyta</taxon>
        <taxon>Spermatophyta</taxon>
        <taxon>Magnoliopsida</taxon>
        <taxon>eudicotyledons</taxon>
        <taxon>Gunneridae</taxon>
        <taxon>Pentapetalae</taxon>
        <taxon>rosids</taxon>
        <taxon>fabids</taxon>
        <taxon>Fabales</taxon>
        <taxon>Fabaceae</taxon>
        <taxon>Papilionoideae</taxon>
        <taxon>50 kb inversion clade</taxon>
        <taxon>NPAAA clade</taxon>
        <taxon>Hologalegina</taxon>
        <taxon>IRL clade</taxon>
        <taxon>Fabeae</taxon>
        <taxon>Lathyrus</taxon>
    </lineage>
</organism>
<accession>A0A9D5A8P7</accession>
<dbReference type="Proteomes" id="UP001058974">
    <property type="component" value="Chromosome 6"/>
</dbReference>